<dbReference type="RefSeq" id="WP_188604520.1">
    <property type="nucleotide sequence ID" value="NZ_BMIC01000001.1"/>
</dbReference>
<evidence type="ECO:0000313" key="1">
    <source>
        <dbReference type="EMBL" id="GFZ76713.1"/>
    </source>
</evidence>
<accession>A0A8J2XIC1</accession>
<organism evidence="1 2">
    <name type="scientific">Aquaticitalea lipolytica</name>
    <dbReference type="NCBI Taxonomy" id="1247562"/>
    <lineage>
        <taxon>Bacteria</taxon>
        <taxon>Pseudomonadati</taxon>
        <taxon>Bacteroidota</taxon>
        <taxon>Flavobacteriia</taxon>
        <taxon>Flavobacteriales</taxon>
        <taxon>Flavobacteriaceae</taxon>
        <taxon>Aquaticitalea</taxon>
    </lineage>
</organism>
<reference evidence="1 2" key="1">
    <citation type="journal article" date="2014" name="Int. J. Syst. Evol. Microbiol.">
        <title>Complete genome sequence of Corynebacterium casei LMG S-19264T (=DSM 44701T), isolated from a smear-ripened cheese.</title>
        <authorList>
            <consortium name="US DOE Joint Genome Institute (JGI-PGF)"/>
            <person name="Walter F."/>
            <person name="Albersmeier A."/>
            <person name="Kalinowski J."/>
            <person name="Ruckert C."/>
        </authorList>
    </citation>
    <scope>NUCLEOTIDE SEQUENCE [LARGE SCALE GENOMIC DNA]</scope>
    <source>
        <strain evidence="1 2">CGMCC 1.15295</strain>
    </source>
</reference>
<gene>
    <name evidence="1" type="ORF">GCM10011531_02490</name>
</gene>
<dbReference type="Proteomes" id="UP000598120">
    <property type="component" value="Unassembled WGS sequence"/>
</dbReference>
<sequence>MGGPPTHSELIGYWKKINFPNDDQLNKINPWPQKYQWFAFYENGKVQSMMTDEDYDYNSEELATIFKVFSNNQIPDYKLQGQILTITNDQIKDYQELWGVNLFATDLNEFIKKGNLVMTLDNGSGEIVYYRFLTKIE</sequence>
<dbReference type="AlphaFoldDB" id="A0A8J2XIC1"/>
<evidence type="ECO:0000313" key="2">
    <source>
        <dbReference type="Proteomes" id="UP000598120"/>
    </source>
</evidence>
<dbReference type="EMBL" id="BMIC01000001">
    <property type="protein sequence ID" value="GFZ76713.1"/>
    <property type="molecule type" value="Genomic_DNA"/>
</dbReference>
<name>A0A8J2XIC1_9FLAO</name>
<comment type="caution">
    <text evidence="1">The sequence shown here is derived from an EMBL/GenBank/DDBJ whole genome shotgun (WGS) entry which is preliminary data.</text>
</comment>
<proteinExistence type="predicted"/>
<protein>
    <submittedName>
        <fullName evidence="1">Uncharacterized protein</fullName>
    </submittedName>
</protein>
<keyword evidence="2" id="KW-1185">Reference proteome</keyword>